<dbReference type="PANTHER" id="PTHR43537:SF5">
    <property type="entry name" value="UXU OPERON TRANSCRIPTIONAL REGULATOR"/>
    <property type="match status" value="1"/>
</dbReference>
<feature type="domain" description="HTH gntR-type" evidence="4">
    <location>
        <begin position="1"/>
        <end position="68"/>
    </location>
</feature>
<gene>
    <name evidence="5" type="ORF">DIT97_31185</name>
</gene>
<dbReference type="InterPro" id="IPR000524">
    <property type="entry name" value="Tscrpt_reg_HTH_GntR"/>
</dbReference>
<proteinExistence type="predicted"/>
<comment type="caution">
    <text evidence="5">The sequence shown here is derived from an EMBL/GenBank/DDBJ whole genome shotgun (WGS) entry which is preliminary data.</text>
</comment>
<dbReference type="GO" id="GO:0003700">
    <property type="term" value="F:DNA-binding transcription factor activity"/>
    <property type="evidence" value="ECO:0007669"/>
    <property type="project" value="InterPro"/>
</dbReference>
<dbReference type="InterPro" id="IPR036388">
    <property type="entry name" value="WH-like_DNA-bd_sf"/>
</dbReference>
<keyword evidence="3" id="KW-0804">Transcription</keyword>
<dbReference type="InterPro" id="IPR036390">
    <property type="entry name" value="WH_DNA-bd_sf"/>
</dbReference>
<dbReference type="Pfam" id="PF07729">
    <property type="entry name" value="FCD"/>
    <property type="match status" value="1"/>
</dbReference>
<dbReference type="Gene3D" id="1.20.120.530">
    <property type="entry name" value="GntR ligand-binding domain-like"/>
    <property type="match status" value="1"/>
</dbReference>
<dbReference type="PROSITE" id="PS50949">
    <property type="entry name" value="HTH_GNTR"/>
    <property type="match status" value="1"/>
</dbReference>
<dbReference type="GO" id="GO:0003677">
    <property type="term" value="F:DNA binding"/>
    <property type="evidence" value="ECO:0007669"/>
    <property type="project" value="UniProtKB-KW"/>
</dbReference>
<dbReference type="Gene3D" id="1.10.10.10">
    <property type="entry name" value="Winged helix-like DNA-binding domain superfamily/Winged helix DNA-binding domain"/>
    <property type="match status" value="1"/>
</dbReference>
<dbReference type="SUPFAM" id="SSF48008">
    <property type="entry name" value="GntR ligand-binding domain-like"/>
    <property type="match status" value="1"/>
</dbReference>
<dbReference type="SUPFAM" id="SSF46785">
    <property type="entry name" value="Winged helix' DNA-binding domain"/>
    <property type="match status" value="1"/>
</dbReference>
<dbReference type="SMART" id="SM00895">
    <property type="entry name" value="FCD"/>
    <property type="match status" value="1"/>
</dbReference>
<evidence type="ECO:0000256" key="2">
    <source>
        <dbReference type="ARBA" id="ARBA00023125"/>
    </source>
</evidence>
<evidence type="ECO:0000259" key="4">
    <source>
        <dbReference type="PROSITE" id="PS50949"/>
    </source>
</evidence>
<dbReference type="Proteomes" id="UP000263642">
    <property type="component" value="Unassembled WGS sequence"/>
</dbReference>
<protein>
    <submittedName>
        <fullName evidence="5">GntR family transcriptional regulator</fullName>
    </submittedName>
</protein>
<evidence type="ECO:0000256" key="3">
    <source>
        <dbReference type="ARBA" id="ARBA00023163"/>
    </source>
</evidence>
<evidence type="ECO:0000256" key="1">
    <source>
        <dbReference type="ARBA" id="ARBA00023015"/>
    </source>
</evidence>
<sequence length="237" mass="27341">MGESDVYEKLSQLIFSGEFETGSSLVERNLADRLGVSRIPMRETLSSLVAQGALEGGRKGESVRLRRYTVDELRQLFDYRAVIEGGCVRSAAMYTSEADLMRLEIICDGMQDILEGDDFTKWSSLDVKFHEALAEASRNDRFERTLKSLLRECFYVFYVLSRRRSRRELTKEEFAFHKQQALDDHRAIIELLKTKQVEEAESRMRLHILRSADRVIRASIETDLESNEGKDDQGKSR</sequence>
<dbReference type="AlphaFoldDB" id="A0A3D3REK5"/>
<name>A0A3D3REK5_9PLAN</name>
<evidence type="ECO:0000313" key="5">
    <source>
        <dbReference type="EMBL" id="HCO27251.1"/>
    </source>
</evidence>
<dbReference type="SMART" id="SM00345">
    <property type="entry name" value="HTH_GNTR"/>
    <property type="match status" value="1"/>
</dbReference>
<dbReference type="PANTHER" id="PTHR43537">
    <property type="entry name" value="TRANSCRIPTIONAL REGULATOR, GNTR FAMILY"/>
    <property type="match status" value="1"/>
</dbReference>
<keyword evidence="1" id="KW-0805">Transcription regulation</keyword>
<dbReference type="EMBL" id="DQAY01000194">
    <property type="protein sequence ID" value="HCO27251.1"/>
    <property type="molecule type" value="Genomic_DNA"/>
</dbReference>
<keyword evidence="2" id="KW-0238">DNA-binding</keyword>
<accession>A0A3D3REK5</accession>
<dbReference type="Pfam" id="PF00392">
    <property type="entry name" value="GntR"/>
    <property type="match status" value="1"/>
</dbReference>
<dbReference type="InterPro" id="IPR008920">
    <property type="entry name" value="TF_FadR/GntR_C"/>
</dbReference>
<evidence type="ECO:0000313" key="6">
    <source>
        <dbReference type="Proteomes" id="UP000263642"/>
    </source>
</evidence>
<dbReference type="InterPro" id="IPR011711">
    <property type="entry name" value="GntR_C"/>
</dbReference>
<reference evidence="5 6" key="1">
    <citation type="journal article" date="2018" name="Nat. Biotechnol.">
        <title>A standardized bacterial taxonomy based on genome phylogeny substantially revises the tree of life.</title>
        <authorList>
            <person name="Parks D.H."/>
            <person name="Chuvochina M."/>
            <person name="Waite D.W."/>
            <person name="Rinke C."/>
            <person name="Skarshewski A."/>
            <person name="Chaumeil P.A."/>
            <person name="Hugenholtz P."/>
        </authorList>
    </citation>
    <scope>NUCLEOTIDE SEQUENCE [LARGE SCALE GENOMIC DNA]</scope>
    <source>
        <strain evidence="5">UBA9375</strain>
    </source>
</reference>
<organism evidence="5 6">
    <name type="scientific">Gimesia maris</name>
    <dbReference type="NCBI Taxonomy" id="122"/>
    <lineage>
        <taxon>Bacteria</taxon>
        <taxon>Pseudomonadati</taxon>
        <taxon>Planctomycetota</taxon>
        <taxon>Planctomycetia</taxon>
        <taxon>Planctomycetales</taxon>
        <taxon>Planctomycetaceae</taxon>
        <taxon>Gimesia</taxon>
    </lineage>
</organism>